<dbReference type="NCBIfam" id="TIGR02548">
    <property type="entry name" value="casB_cse2"/>
    <property type="match status" value="1"/>
</dbReference>
<organism evidence="1 2">
    <name type="scientific">Tolumonas osonensis</name>
    <dbReference type="NCBI Taxonomy" id="675874"/>
    <lineage>
        <taxon>Bacteria</taxon>
        <taxon>Pseudomonadati</taxon>
        <taxon>Pseudomonadota</taxon>
        <taxon>Gammaproteobacteria</taxon>
        <taxon>Aeromonadales</taxon>
        <taxon>Aeromonadaceae</taxon>
        <taxon>Tolumonas</taxon>
    </lineage>
</organism>
<dbReference type="RefSeq" id="WP_188025882.1">
    <property type="nucleotide sequence ID" value="NZ_JACHGR010000003.1"/>
</dbReference>
<accession>A0A841GNP9</accession>
<dbReference type="Gene3D" id="1.10.520.40">
    <property type="entry name" value="CRISPR-associated protein Cse2"/>
    <property type="match status" value="1"/>
</dbReference>
<comment type="caution">
    <text evidence="1">The sequence shown here is derived from an EMBL/GenBank/DDBJ whole genome shotgun (WGS) entry which is preliminary data.</text>
</comment>
<dbReference type="InterPro" id="IPR013382">
    <property type="entry name" value="CRISPR-assoc_prot_Cse2"/>
</dbReference>
<dbReference type="Proteomes" id="UP000585721">
    <property type="component" value="Unassembled WGS sequence"/>
</dbReference>
<dbReference type="EMBL" id="JACHGR010000003">
    <property type="protein sequence ID" value="MBB6055093.1"/>
    <property type="molecule type" value="Genomic_DNA"/>
</dbReference>
<dbReference type="CDD" id="cd09731">
    <property type="entry name" value="Cse2_I-E"/>
    <property type="match status" value="1"/>
</dbReference>
<name>A0A841GNP9_9GAMM</name>
<dbReference type="Pfam" id="PF09485">
    <property type="entry name" value="CRISPR_Cse2"/>
    <property type="match status" value="1"/>
</dbReference>
<protein>
    <submittedName>
        <fullName evidence="1">CRISPR system Cascade subunit CasB</fullName>
    </submittedName>
</protein>
<evidence type="ECO:0000313" key="2">
    <source>
        <dbReference type="Proteomes" id="UP000585721"/>
    </source>
</evidence>
<sequence length="188" mass="20944">MDQQSAVATAESTGKLSRAERFVGYVIERINKDNGFAARLKRADNPATEYQSWELLAGFGVDLEKEWERLPFCTVGAALARAKPVTDGKLPLGSAIAACFDDGNQSDQAKARLRRLLACTSTTEACRILRPLLTLMASRGVTPDFSQLLEQLLWYSGNGQERIRARWAQEFYRRTTDADENVTEAVHD</sequence>
<gene>
    <name evidence="1" type="ORF">HNR75_000975</name>
</gene>
<proteinExistence type="predicted"/>
<keyword evidence="2" id="KW-1185">Reference proteome</keyword>
<reference evidence="1 2" key="1">
    <citation type="submission" date="2020-08" db="EMBL/GenBank/DDBJ databases">
        <title>Genomic Encyclopedia of Type Strains, Phase IV (KMG-IV): sequencing the most valuable type-strain genomes for metagenomic binning, comparative biology and taxonomic classification.</title>
        <authorList>
            <person name="Goeker M."/>
        </authorList>
    </citation>
    <scope>NUCLEOTIDE SEQUENCE [LARGE SCALE GENOMIC DNA]</scope>
    <source>
        <strain evidence="1 2">DSM 22975</strain>
    </source>
</reference>
<dbReference type="InterPro" id="IPR038287">
    <property type="entry name" value="Cse2_sf"/>
</dbReference>
<dbReference type="AlphaFoldDB" id="A0A841GNP9"/>
<evidence type="ECO:0000313" key="1">
    <source>
        <dbReference type="EMBL" id="MBB6055093.1"/>
    </source>
</evidence>